<dbReference type="EMBL" id="LR729938">
    <property type="protein sequence ID" value="VWP02114.1"/>
    <property type="molecule type" value="Genomic_DNA"/>
</dbReference>
<evidence type="ECO:0000256" key="2">
    <source>
        <dbReference type="ARBA" id="ARBA00010686"/>
    </source>
</evidence>
<reference evidence="9" key="1">
    <citation type="submission" date="2019-10" db="EMBL/GenBank/DDBJ databases">
        <authorList>
            <person name="Nor Muhammad N."/>
        </authorList>
    </citation>
    <scope>NUCLEOTIDE SEQUENCE</scope>
</reference>
<evidence type="ECO:0000256" key="6">
    <source>
        <dbReference type="ARBA" id="ARBA00047345"/>
    </source>
</evidence>
<evidence type="ECO:0000313" key="9">
    <source>
        <dbReference type="EMBL" id="VWP02114.1"/>
    </source>
</evidence>
<dbReference type="FunFam" id="3.40.50.2000:FF:000014">
    <property type="entry name" value="Glycogen [starch] synthase"/>
    <property type="match status" value="1"/>
</dbReference>
<dbReference type="AlphaFoldDB" id="A0A5K1K6P1"/>
<comment type="catalytic activity">
    <reaction evidence="6">
        <text>[(1-&gt;4)-alpha-D-glucosyl](n) + UDP-alpha-D-glucose = [(1-&gt;4)-alpha-D-glucosyl](n+1) + UDP + H(+)</text>
        <dbReference type="Rhea" id="RHEA:18549"/>
        <dbReference type="Rhea" id="RHEA-COMP:9584"/>
        <dbReference type="Rhea" id="RHEA-COMP:9587"/>
        <dbReference type="ChEBI" id="CHEBI:15378"/>
        <dbReference type="ChEBI" id="CHEBI:15444"/>
        <dbReference type="ChEBI" id="CHEBI:58223"/>
        <dbReference type="ChEBI" id="CHEBI:58885"/>
        <dbReference type="EC" id="2.4.1.11"/>
    </reaction>
    <physiologicalReaction direction="left-to-right" evidence="6">
        <dbReference type="Rhea" id="RHEA:18550"/>
    </physiologicalReaction>
</comment>
<evidence type="ECO:0000256" key="7">
    <source>
        <dbReference type="RuleBase" id="RU363104"/>
    </source>
</evidence>
<comment type="function">
    <text evidence="7">Transfers the glycosyl residue from UDP-Glc to the non-reducing end of alpha-1,4-glucan.</text>
</comment>
<dbReference type="PANTHER" id="PTHR10176:SF3">
    <property type="entry name" value="GLYCOGEN [STARCH] SYNTHASE"/>
    <property type="match status" value="1"/>
</dbReference>
<dbReference type="InterPro" id="IPR008631">
    <property type="entry name" value="Glycogen_synth"/>
</dbReference>
<feature type="compositionally biased region" description="Polar residues" evidence="8">
    <location>
        <begin position="749"/>
        <end position="763"/>
    </location>
</feature>
<dbReference type="Pfam" id="PF05693">
    <property type="entry name" value="Glycogen_syn"/>
    <property type="match status" value="2"/>
</dbReference>
<dbReference type="Gene3D" id="6.10.260.10">
    <property type="match status" value="1"/>
</dbReference>
<dbReference type="Gene3D" id="3.40.50.2000">
    <property type="entry name" value="Glycogen Phosphorylase B"/>
    <property type="match status" value="2"/>
</dbReference>
<keyword evidence="4 7" id="KW-0808">Transferase</keyword>
<dbReference type="GO" id="GO:0005978">
    <property type="term" value="P:glycogen biosynthetic process"/>
    <property type="evidence" value="ECO:0007669"/>
    <property type="project" value="UniProtKB-UniPathway"/>
</dbReference>
<evidence type="ECO:0000256" key="1">
    <source>
        <dbReference type="ARBA" id="ARBA00004964"/>
    </source>
</evidence>
<protein>
    <recommendedName>
        <fullName evidence="7">Glycogen [starch] synthase</fullName>
        <ecNumber evidence="7">2.4.1.11</ecNumber>
    </recommendedName>
</protein>
<keyword evidence="3 7" id="KW-0328">Glycosyltransferase</keyword>
<gene>
    <name evidence="9" type="primary">E3QRA4</name>
</gene>
<comment type="similarity">
    <text evidence="2 7">Belongs to the glycosyltransferase 3 family.</text>
</comment>
<feature type="compositionally biased region" description="Low complexity" evidence="8">
    <location>
        <begin position="136"/>
        <end position="151"/>
    </location>
</feature>
<feature type="region of interest" description="Disordered" evidence="8">
    <location>
        <begin position="121"/>
        <end position="162"/>
    </location>
</feature>
<comment type="pathway">
    <text evidence="1 7">Glycan biosynthesis; glycogen biosynthesis.</text>
</comment>
<feature type="region of interest" description="Disordered" evidence="8">
    <location>
        <begin position="721"/>
        <end position="763"/>
    </location>
</feature>
<evidence type="ECO:0000256" key="5">
    <source>
        <dbReference type="ARBA" id="ARBA00023056"/>
    </source>
</evidence>
<dbReference type="GO" id="GO:0005737">
    <property type="term" value="C:cytoplasm"/>
    <property type="evidence" value="ECO:0007669"/>
    <property type="project" value="TreeGrafter"/>
</dbReference>
<proteinExistence type="inferred from homology"/>
<evidence type="ECO:0000256" key="3">
    <source>
        <dbReference type="ARBA" id="ARBA00022676"/>
    </source>
</evidence>
<dbReference type="SUPFAM" id="SSF53756">
    <property type="entry name" value="UDP-Glycosyltransferase/glycogen phosphorylase"/>
    <property type="match status" value="2"/>
</dbReference>
<name>A0A5K1K6P1_9APHY</name>
<keyword evidence="5 7" id="KW-0320">Glycogen biosynthesis</keyword>
<feature type="compositionally biased region" description="Basic and acidic residues" evidence="8">
    <location>
        <begin position="735"/>
        <end position="745"/>
    </location>
</feature>
<dbReference type="EC" id="2.4.1.11" evidence="7"/>
<dbReference type="GO" id="GO:0004373">
    <property type="term" value="F:alpha-1,4-glucan glucosyltransferase (UDP-glucose donor) activity"/>
    <property type="evidence" value="ECO:0007669"/>
    <property type="project" value="UniProtKB-EC"/>
</dbReference>
<dbReference type="PANTHER" id="PTHR10176">
    <property type="entry name" value="GLYCOGEN SYNTHASE"/>
    <property type="match status" value="1"/>
</dbReference>
<organism evidence="9">
    <name type="scientific">Ganoderma boninense</name>
    <dbReference type="NCBI Taxonomy" id="34458"/>
    <lineage>
        <taxon>Eukaryota</taxon>
        <taxon>Fungi</taxon>
        <taxon>Dikarya</taxon>
        <taxon>Basidiomycota</taxon>
        <taxon>Agaricomycotina</taxon>
        <taxon>Agaricomycetes</taxon>
        <taxon>Polyporales</taxon>
        <taxon>Polyporaceae</taxon>
        <taxon>Ganoderma</taxon>
    </lineage>
</organism>
<evidence type="ECO:0000256" key="8">
    <source>
        <dbReference type="SAM" id="MobiDB-lite"/>
    </source>
</evidence>
<dbReference type="UniPathway" id="UPA00164"/>
<accession>A0A5K1K6P1</accession>
<sequence length="763" mass="85976">MAEVKRDVRNPLLFECAWEVANKVGGIYTVIKTKVPVTVSEYGDRYTLIGPLSYKTAPMEVEAQDPTDPHLAATLDNMRAAGVKILYGRWLIEGAPNVLLFDTGSQYSRLDEWKADLWKPRRHPHSDQTTMKQTRPSSSATSSPGSSESPLVPSPPSRDHSRPTSAFLLPIYVSRQLDKAIIAHFHEWQAGLAIPLCRKRHIDVTTVFTTHATLLGRYLCAGSVDFYNNLQYFDVDHEAGKRGIYHRYCIERSSAHCADVFTTVSHITAYESEHLLKRKPDGVLPNGLNVVKFQAMHEFQNLHSTAKAKIHDFIRGHFYGHYDFDLDNTLYMFTAGRYEYRNKGVDMFVESLARLNFRLQKSGSKVSVVAFIIMPAATHSYTVDALKGQAVTKQLRDTVTEIQNRIGQRLFEHAMSSNGEHATLPTPEDLLSEEDKVLLKRRIFALKRNALPPVTTHNMADDHNDPILNQIRRVKLFNNSHDRVKVVFHPDFLNSNNPILGMDYEEFVRGCHLGVFPSYYEPWGYTPAECTVMGVPSITTNLSGFGCFMQDLIERPQEEGCYILDRRSQSVEDAVNQLTDHMFSFCGKTRRQRINQRNRVERLSPLLDWKNLGIEYSKARQLALRRAYPDAFYGAGGEPGEEDDLDFGMERMTLPISVPASPRYKMSGIATPGDIGTITEEMQALNTSDYRGYQWPASQEEEEEGYPFPLVMKVRSRANSVMSGASTPGGGRSKSLSETDLRKADAALSNVTDTQTNGVNGSH</sequence>
<evidence type="ECO:0000256" key="4">
    <source>
        <dbReference type="ARBA" id="ARBA00022679"/>
    </source>
</evidence>